<gene>
    <name evidence="11" type="ORF">G5C51_11350</name>
</gene>
<sequence>MSATQADDTHKRRSGLILALLALSQLIIALDYNIVYLALPDISADLGFNAQNQQWVISAYAVAYGGFLLLGGRAIDLLGRRRMAVAGLALYGASSLVGGLAWNQGLLVAARAVQGLGGALLFPATLALISTTFAAGRDRNRAFAVWATAGASGMVLGSLLGGVLTEAFGWASVFYVNVPLAAVAIALAFPLIAPDGPRRTDQSFDLPGALTATGGLTLIVFALVQGPESGWTSATVLISAVIGLVLLAAFAVIERRTADPVLPVRLLRNQDLGAGVATTFLFMATFGTLVYFLMAYFQGVQGYGPLRTGVAYLVPMAAVVAGSNLGGRLNTRYGARRTLRGGVLLGVAGTVWLGLAMTPHASYGSLVAPMLVYSLGQGVVFTSMFAAAAATVPSKQQGVASGMASTGQQVGSAVGLAVLVAIANSGVHDQTGEALRAATTDGIRTAVFVAAAAMAVLLVVAGRFERTPGGPAAARSAKPAAAKEPADALK</sequence>
<dbReference type="GO" id="GO:0022857">
    <property type="term" value="F:transmembrane transporter activity"/>
    <property type="evidence" value="ECO:0007669"/>
    <property type="project" value="InterPro"/>
</dbReference>
<evidence type="ECO:0000256" key="3">
    <source>
        <dbReference type="ARBA" id="ARBA00022475"/>
    </source>
</evidence>
<evidence type="ECO:0000259" key="10">
    <source>
        <dbReference type="PROSITE" id="PS50850"/>
    </source>
</evidence>
<feature type="transmembrane region" description="Helical" evidence="9">
    <location>
        <begin position="230"/>
        <end position="253"/>
    </location>
</feature>
<reference evidence="11 12" key="1">
    <citation type="submission" date="2020-02" db="EMBL/GenBank/DDBJ databases">
        <title>Whole-genome analyses of novel actinobacteria.</title>
        <authorList>
            <person name="Sahin N."/>
        </authorList>
    </citation>
    <scope>NUCLEOTIDE SEQUENCE [LARGE SCALE GENOMIC DNA]</scope>
    <source>
        <strain evidence="11 12">A7024</strain>
    </source>
</reference>
<dbReference type="RefSeq" id="WP_165235939.1">
    <property type="nucleotide sequence ID" value="NZ_JAAKZV010000036.1"/>
</dbReference>
<feature type="transmembrane region" description="Helical" evidence="9">
    <location>
        <begin position="16"/>
        <end position="35"/>
    </location>
</feature>
<feature type="transmembrane region" description="Helical" evidence="9">
    <location>
        <begin position="443"/>
        <end position="461"/>
    </location>
</feature>
<dbReference type="CDD" id="cd17321">
    <property type="entry name" value="MFS_MMR_MDR_like"/>
    <property type="match status" value="1"/>
</dbReference>
<dbReference type="InterPro" id="IPR011701">
    <property type="entry name" value="MFS"/>
</dbReference>
<dbReference type="Gene3D" id="1.20.1720.10">
    <property type="entry name" value="Multidrug resistance protein D"/>
    <property type="match status" value="1"/>
</dbReference>
<keyword evidence="2" id="KW-0813">Transport</keyword>
<feature type="transmembrane region" description="Helical" evidence="9">
    <location>
        <begin position="55"/>
        <end position="72"/>
    </location>
</feature>
<evidence type="ECO:0000256" key="6">
    <source>
        <dbReference type="ARBA" id="ARBA00023136"/>
    </source>
</evidence>
<evidence type="ECO:0000256" key="5">
    <source>
        <dbReference type="ARBA" id="ARBA00022989"/>
    </source>
</evidence>
<feature type="compositionally biased region" description="Low complexity" evidence="8">
    <location>
        <begin position="471"/>
        <end position="483"/>
    </location>
</feature>
<feature type="transmembrane region" description="Helical" evidence="9">
    <location>
        <begin position="274"/>
        <end position="297"/>
    </location>
</feature>
<evidence type="ECO:0000313" key="12">
    <source>
        <dbReference type="Proteomes" id="UP000481583"/>
    </source>
</evidence>
<dbReference type="EMBL" id="JAAKZV010000036">
    <property type="protein sequence ID" value="NGN64496.1"/>
    <property type="molecule type" value="Genomic_DNA"/>
</dbReference>
<feature type="transmembrane region" description="Helical" evidence="9">
    <location>
        <begin position="404"/>
        <end position="423"/>
    </location>
</feature>
<dbReference type="Pfam" id="PF07690">
    <property type="entry name" value="MFS_1"/>
    <property type="match status" value="1"/>
</dbReference>
<dbReference type="PROSITE" id="PS50850">
    <property type="entry name" value="MFS"/>
    <property type="match status" value="1"/>
</dbReference>
<evidence type="ECO:0000256" key="8">
    <source>
        <dbReference type="SAM" id="MobiDB-lite"/>
    </source>
</evidence>
<organism evidence="11 12">
    <name type="scientific">Streptomyces coryli</name>
    <dbReference type="NCBI Taxonomy" id="1128680"/>
    <lineage>
        <taxon>Bacteria</taxon>
        <taxon>Bacillati</taxon>
        <taxon>Actinomycetota</taxon>
        <taxon>Actinomycetes</taxon>
        <taxon>Kitasatosporales</taxon>
        <taxon>Streptomycetaceae</taxon>
        <taxon>Streptomyces</taxon>
    </lineage>
</organism>
<dbReference type="AlphaFoldDB" id="A0A6G4TYH2"/>
<dbReference type="PROSITE" id="PS00216">
    <property type="entry name" value="SUGAR_TRANSPORT_1"/>
    <property type="match status" value="1"/>
</dbReference>
<keyword evidence="3" id="KW-1003">Cell membrane</keyword>
<feature type="domain" description="Major facilitator superfamily (MFS) profile" evidence="10">
    <location>
        <begin position="17"/>
        <end position="468"/>
    </location>
</feature>
<dbReference type="InterPro" id="IPR005829">
    <property type="entry name" value="Sugar_transporter_CS"/>
</dbReference>
<comment type="subcellular location">
    <subcellularLocation>
        <location evidence="1">Cell membrane</location>
        <topology evidence="1">Multi-pass membrane protein</topology>
    </subcellularLocation>
</comment>
<dbReference type="Gene3D" id="1.20.1250.20">
    <property type="entry name" value="MFS general substrate transporter like domains"/>
    <property type="match status" value="1"/>
</dbReference>
<evidence type="ECO:0000256" key="9">
    <source>
        <dbReference type="SAM" id="Phobius"/>
    </source>
</evidence>
<dbReference type="GO" id="GO:0005886">
    <property type="term" value="C:plasma membrane"/>
    <property type="evidence" value="ECO:0007669"/>
    <property type="project" value="UniProtKB-SubCell"/>
</dbReference>
<feature type="region of interest" description="Disordered" evidence="8">
    <location>
        <begin position="468"/>
        <end position="490"/>
    </location>
</feature>
<feature type="transmembrane region" description="Helical" evidence="9">
    <location>
        <begin position="309"/>
        <end position="327"/>
    </location>
</feature>
<dbReference type="SUPFAM" id="SSF103473">
    <property type="entry name" value="MFS general substrate transporter"/>
    <property type="match status" value="1"/>
</dbReference>
<evidence type="ECO:0000256" key="7">
    <source>
        <dbReference type="ARBA" id="ARBA00023251"/>
    </source>
</evidence>
<feature type="transmembrane region" description="Helical" evidence="9">
    <location>
        <begin position="115"/>
        <end position="136"/>
    </location>
</feature>
<keyword evidence="7" id="KW-0046">Antibiotic resistance</keyword>
<feature type="transmembrane region" description="Helical" evidence="9">
    <location>
        <begin position="339"/>
        <end position="358"/>
    </location>
</feature>
<dbReference type="GO" id="GO:0046677">
    <property type="term" value="P:response to antibiotic"/>
    <property type="evidence" value="ECO:0007669"/>
    <property type="project" value="UniProtKB-KW"/>
</dbReference>
<evidence type="ECO:0000256" key="4">
    <source>
        <dbReference type="ARBA" id="ARBA00022692"/>
    </source>
</evidence>
<keyword evidence="6 9" id="KW-0472">Membrane</keyword>
<dbReference type="PANTHER" id="PTHR42718">
    <property type="entry name" value="MAJOR FACILITATOR SUPERFAMILY MULTIDRUG TRANSPORTER MFSC"/>
    <property type="match status" value="1"/>
</dbReference>
<proteinExistence type="predicted"/>
<dbReference type="InterPro" id="IPR020846">
    <property type="entry name" value="MFS_dom"/>
</dbReference>
<comment type="caution">
    <text evidence="11">The sequence shown here is derived from an EMBL/GenBank/DDBJ whole genome shotgun (WGS) entry which is preliminary data.</text>
</comment>
<protein>
    <submittedName>
        <fullName evidence="11">MFS transporter</fullName>
    </submittedName>
</protein>
<keyword evidence="5 9" id="KW-1133">Transmembrane helix</keyword>
<dbReference type="PANTHER" id="PTHR42718:SF46">
    <property type="entry name" value="BLR6921 PROTEIN"/>
    <property type="match status" value="1"/>
</dbReference>
<name>A0A6G4TYH2_9ACTN</name>
<feature type="transmembrane region" description="Helical" evidence="9">
    <location>
        <begin position="84"/>
        <end position="103"/>
    </location>
</feature>
<evidence type="ECO:0000256" key="1">
    <source>
        <dbReference type="ARBA" id="ARBA00004651"/>
    </source>
</evidence>
<evidence type="ECO:0000313" key="11">
    <source>
        <dbReference type="EMBL" id="NGN64496.1"/>
    </source>
</evidence>
<dbReference type="Proteomes" id="UP000481583">
    <property type="component" value="Unassembled WGS sequence"/>
</dbReference>
<dbReference type="InterPro" id="IPR036259">
    <property type="entry name" value="MFS_trans_sf"/>
</dbReference>
<feature type="transmembrane region" description="Helical" evidence="9">
    <location>
        <begin position="204"/>
        <end position="224"/>
    </location>
</feature>
<accession>A0A6G4TYH2</accession>
<feature type="transmembrane region" description="Helical" evidence="9">
    <location>
        <begin position="370"/>
        <end position="392"/>
    </location>
</feature>
<feature type="transmembrane region" description="Helical" evidence="9">
    <location>
        <begin position="143"/>
        <end position="164"/>
    </location>
</feature>
<keyword evidence="4 9" id="KW-0812">Transmembrane</keyword>
<feature type="transmembrane region" description="Helical" evidence="9">
    <location>
        <begin position="170"/>
        <end position="192"/>
    </location>
</feature>
<keyword evidence="12" id="KW-1185">Reference proteome</keyword>
<evidence type="ECO:0000256" key="2">
    <source>
        <dbReference type="ARBA" id="ARBA00022448"/>
    </source>
</evidence>